<proteinExistence type="predicted"/>
<dbReference type="PANTHER" id="PTHR15364:SF0">
    <property type="entry name" value="2'-DEOXYNUCLEOSIDE 5'-PHOSPHATE N-HYDROLASE 1"/>
    <property type="match status" value="1"/>
</dbReference>
<dbReference type="RefSeq" id="WP_274338480.1">
    <property type="nucleotide sequence ID" value="NZ_CP118108.1"/>
</dbReference>
<keyword evidence="2" id="KW-1185">Reference proteome</keyword>
<dbReference type="Proteomes" id="UP001221519">
    <property type="component" value="Chromosome"/>
</dbReference>
<accession>A0ABY7XF16</accession>
<reference evidence="1 2" key="1">
    <citation type="submission" date="2023-02" db="EMBL/GenBank/DDBJ databases">
        <title>Pathogen: clinical or host-associated sample.</title>
        <authorList>
            <person name="Hergert J."/>
            <person name="Casey R."/>
            <person name="Wagner J."/>
            <person name="Young E.L."/>
            <person name="Oakeson K.F."/>
        </authorList>
    </citation>
    <scope>NUCLEOTIDE SEQUENCE [LARGE SCALE GENOMIC DNA]</scope>
    <source>
        <strain evidence="1 2">2022CK-00829</strain>
    </source>
</reference>
<protein>
    <submittedName>
        <fullName evidence="1">Nucleoside 2-deoxyribosyltransferase</fullName>
    </submittedName>
</protein>
<dbReference type="PANTHER" id="PTHR15364">
    <property type="entry name" value="2'-DEOXYNUCLEOSIDE 5'-PHOSPHATE N-HYDROLASE 1"/>
    <property type="match status" value="1"/>
</dbReference>
<dbReference type="InterPro" id="IPR051239">
    <property type="entry name" value="2'-dNMP_N-hydrolase"/>
</dbReference>
<sequence>MNSVETKPLRVYMAGFEVFRTDASELGQHMKALCAEYGFEGIFPLDKDIKPQPTRHETAAAIFEGNVRLIEKCDIIIANLNPFRGQEPDSGTVFECGLGYGLGKKLYAHVLDARTMGEKLAPATDPATGLYEDGMTIENFNLPTNLMLGIPVTIVEGTLEDALKRLRTDLGMDAEQSH</sequence>
<dbReference type="SUPFAM" id="SSF52309">
    <property type="entry name" value="N-(deoxy)ribosyltransferase-like"/>
    <property type="match status" value="1"/>
</dbReference>
<dbReference type="EMBL" id="CP118108">
    <property type="protein sequence ID" value="WDI02250.1"/>
    <property type="molecule type" value="Genomic_DNA"/>
</dbReference>
<evidence type="ECO:0000313" key="2">
    <source>
        <dbReference type="Proteomes" id="UP001221519"/>
    </source>
</evidence>
<gene>
    <name evidence="1" type="ORF">PUW25_24150</name>
</gene>
<dbReference type="Pfam" id="PF05014">
    <property type="entry name" value="Nuc_deoxyrib_tr"/>
    <property type="match status" value="1"/>
</dbReference>
<evidence type="ECO:0000313" key="1">
    <source>
        <dbReference type="EMBL" id="WDI02250.1"/>
    </source>
</evidence>
<dbReference type="Gene3D" id="3.40.50.450">
    <property type="match status" value="1"/>
</dbReference>
<organism evidence="1 2">
    <name type="scientific">Paenibacillus urinalis</name>
    <dbReference type="NCBI Taxonomy" id="521520"/>
    <lineage>
        <taxon>Bacteria</taxon>
        <taxon>Bacillati</taxon>
        <taxon>Bacillota</taxon>
        <taxon>Bacilli</taxon>
        <taxon>Bacillales</taxon>
        <taxon>Paenibacillaceae</taxon>
        <taxon>Paenibacillus</taxon>
    </lineage>
</organism>
<dbReference type="InterPro" id="IPR007710">
    <property type="entry name" value="Nucleoside_deoxyribTrfase"/>
</dbReference>
<name>A0ABY7XF16_9BACL</name>